<evidence type="ECO:0000256" key="6">
    <source>
        <dbReference type="ARBA" id="ARBA00022989"/>
    </source>
</evidence>
<evidence type="ECO:0000259" key="11">
    <source>
        <dbReference type="Pfam" id="PF03015"/>
    </source>
</evidence>
<evidence type="ECO:0000256" key="9">
    <source>
        <dbReference type="ARBA" id="ARBA00052530"/>
    </source>
</evidence>
<dbReference type="GO" id="GO:0102965">
    <property type="term" value="F:alcohol-forming long-chain fatty acyl-CoA reductase activity"/>
    <property type="evidence" value="ECO:0007669"/>
    <property type="project" value="UniProtKB-EC"/>
</dbReference>
<dbReference type="GO" id="GO:0035336">
    <property type="term" value="P:long-chain fatty-acyl-CoA metabolic process"/>
    <property type="evidence" value="ECO:0007669"/>
    <property type="project" value="TreeGrafter"/>
</dbReference>
<comment type="caution">
    <text evidence="13">The sequence shown here is derived from an EMBL/GenBank/DDBJ whole genome shotgun (WGS) entry which is preliminary data.</text>
</comment>
<dbReference type="EMBL" id="JALNTZ010000005">
    <property type="protein sequence ID" value="KAJ3652371.1"/>
    <property type="molecule type" value="Genomic_DNA"/>
</dbReference>
<gene>
    <name evidence="13" type="ORF">Zmor_018344</name>
</gene>
<feature type="domain" description="Thioester reductase (TE)" evidence="12">
    <location>
        <begin position="18"/>
        <end position="287"/>
    </location>
</feature>
<dbReference type="PANTHER" id="PTHR11011">
    <property type="entry name" value="MALE STERILITY PROTEIN 2-RELATED"/>
    <property type="match status" value="1"/>
</dbReference>
<dbReference type="Gene3D" id="3.40.50.720">
    <property type="entry name" value="NAD(P)-binding Rossmann-like Domain"/>
    <property type="match status" value="1"/>
</dbReference>
<dbReference type="InterPro" id="IPR036291">
    <property type="entry name" value="NAD(P)-bd_dom_sf"/>
</dbReference>
<proteinExistence type="inferred from homology"/>
<sequence>MFSNSQIKEFFKNQTVFLTGGSGFLGKILMEKLLRECEEIKKIYVLLRPKKGKTPEQRFKELFNHPCFDVLKSKHTNHLEKVFLVNGDCNEPLLGLAEQDVAILLKETTCVIHAAANVKFDQTLKEATSYVRATKDLLEFAKRMLNLKVFVFVSTAFSNCVHSHITEQFYEPPMKPEKLLDLVNILDDDTLQAITPQLLNTWPNTYVYTKSVSENLIKTIGADLPITIVRPAIVISTIAEPIPGWIDNFYGLVGVSSGAALGVIRSMNANPNYRAPLVPVDYVSNCILAAAWKRGRSDTTTIYNYVGHENNQITWGRYMRILEEQGWNVPPEKILWYFSFKIRKNRLWHKFCVFFLHTVTAYMVDFVLLCLGRPTLAVEKYRRLNRTLDLLAYFGTKTWKFDDGNVVELWNDMNDADKRQFCFNMENIDFNSYGRHLVMGARYYLFHETPATIPKAKRKMNMLFFVHYTVIGVFWYILFKLIKFFLSLFF</sequence>
<dbReference type="InterPro" id="IPR033640">
    <property type="entry name" value="FAR_C"/>
</dbReference>
<dbReference type="AlphaFoldDB" id="A0AA38MDT2"/>
<name>A0AA38MDT2_9CUCU</name>
<evidence type="ECO:0000256" key="3">
    <source>
        <dbReference type="ARBA" id="ARBA00022516"/>
    </source>
</evidence>
<feature type="transmembrane region" description="Helical" evidence="10">
    <location>
        <begin position="465"/>
        <end position="486"/>
    </location>
</feature>
<evidence type="ECO:0000256" key="5">
    <source>
        <dbReference type="ARBA" id="ARBA00022857"/>
    </source>
</evidence>
<evidence type="ECO:0000256" key="7">
    <source>
        <dbReference type="ARBA" id="ARBA00023098"/>
    </source>
</evidence>
<comment type="similarity">
    <text evidence="2 10">Belongs to the fatty acyl-CoA reductase family.</text>
</comment>
<keyword evidence="14" id="KW-1185">Reference proteome</keyword>
<organism evidence="13 14">
    <name type="scientific">Zophobas morio</name>
    <dbReference type="NCBI Taxonomy" id="2755281"/>
    <lineage>
        <taxon>Eukaryota</taxon>
        <taxon>Metazoa</taxon>
        <taxon>Ecdysozoa</taxon>
        <taxon>Arthropoda</taxon>
        <taxon>Hexapoda</taxon>
        <taxon>Insecta</taxon>
        <taxon>Pterygota</taxon>
        <taxon>Neoptera</taxon>
        <taxon>Endopterygota</taxon>
        <taxon>Coleoptera</taxon>
        <taxon>Polyphaga</taxon>
        <taxon>Cucujiformia</taxon>
        <taxon>Tenebrionidae</taxon>
        <taxon>Zophobas</taxon>
    </lineage>
</organism>
<evidence type="ECO:0000313" key="13">
    <source>
        <dbReference type="EMBL" id="KAJ3652371.1"/>
    </source>
</evidence>
<evidence type="ECO:0000259" key="12">
    <source>
        <dbReference type="Pfam" id="PF07993"/>
    </source>
</evidence>
<accession>A0AA38MDT2</accession>
<reference evidence="13" key="1">
    <citation type="journal article" date="2023" name="G3 (Bethesda)">
        <title>Whole genome assemblies of Zophobas morio and Tenebrio molitor.</title>
        <authorList>
            <person name="Kaur S."/>
            <person name="Stinson S.A."/>
            <person name="diCenzo G.C."/>
        </authorList>
    </citation>
    <scope>NUCLEOTIDE SEQUENCE</scope>
    <source>
        <strain evidence="13">QUZm001</strain>
    </source>
</reference>
<evidence type="ECO:0000256" key="1">
    <source>
        <dbReference type="ARBA" id="ARBA00004141"/>
    </source>
</evidence>
<evidence type="ECO:0000256" key="2">
    <source>
        <dbReference type="ARBA" id="ARBA00005928"/>
    </source>
</evidence>
<evidence type="ECO:0000256" key="4">
    <source>
        <dbReference type="ARBA" id="ARBA00022692"/>
    </source>
</evidence>
<dbReference type="CDD" id="cd05236">
    <property type="entry name" value="FAR-N_SDR_e"/>
    <property type="match status" value="1"/>
</dbReference>
<dbReference type="PANTHER" id="PTHR11011:SF60">
    <property type="entry name" value="FATTY ACYL-COA REDUCTASE-RELATED"/>
    <property type="match status" value="1"/>
</dbReference>
<keyword evidence="5 10" id="KW-0521">NADP</keyword>
<evidence type="ECO:0000256" key="8">
    <source>
        <dbReference type="ARBA" id="ARBA00023136"/>
    </source>
</evidence>
<keyword evidence="3 10" id="KW-0444">Lipid biosynthesis</keyword>
<comment type="function">
    <text evidence="10">Catalyzes the reduction of fatty acyl-CoA to fatty alcohols.</text>
</comment>
<dbReference type="EC" id="1.2.1.84" evidence="10"/>
<dbReference type="Proteomes" id="UP001168821">
    <property type="component" value="Unassembled WGS sequence"/>
</dbReference>
<dbReference type="GO" id="GO:0016020">
    <property type="term" value="C:membrane"/>
    <property type="evidence" value="ECO:0007669"/>
    <property type="project" value="UniProtKB-SubCell"/>
</dbReference>
<dbReference type="CDD" id="cd09071">
    <property type="entry name" value="FAR_C"/>
    <property type="match status" value="1"/>
</dbReference>
<keyword evidence="10" id="KW-0560">Oxidoreductase</keyword>
<dbReference type="Pfam" id="PF03015">
    <property type="entry name" value="Sterile"/>
    <property type="match status" value="1"/>
</dbReference>
<dbReference type="Pfam" id="PF07993">
    <property type="entry name" value="NAD_binding_4"/>
    <property type="match status" value="1"/>
</dbReference>
<evidence type="ECO:0000256" key="10">
    <source>
        <dbReference type="RuleBase" id="RU363097"/>
    </source>
</evidence>
<keyword evidence="4 10" id="KW-0812">Transmembrane</keyword>
<dbReference type="GO" id="GO:0005777">
    <property type="term" value="C:peroxisome"/>
    <property type="evidence" value="ECO:0007669"/>
    <property type="project" value="TreeGrafter"/>
</dbReference>
<keyword evidence="8 10" id="KW-0472">Membrane</keyword>
<comment type="catalytic activity">
    <reaction evidence="9 10">
        <text>a long-chain fatty acyl-CoA + 2 NADPH + 2 H(+) = a long-chain primary fatty alcohol + 2 NADP(+) + CoA</text>
        <dbReference type="Rhea" id="RHEA:52716"/>
        <dbReference type="ChEBI" id="CHEBI:15378"/>
        <dbReference type="ChEBI" id="CHEBI:57287"/>
        <dbReference type="ChEBI" id="CHEBI:57783"/>
        <dbReference type="ChEBI" id="CHEBI:58349"/>
        <dbReference type="ChEBI" id="CHEBI:77396"/>
        <dbReference type="ChEBI" id="CHEBI:83139"/>
        <dbReference type="EC" id="1.2.1.84"/>
    </reaction>
</comment>
<comment type="subcellular location">
    <subcellularLocation>
        <location evidence="1">Membrane</location>
        <topology evidence="1">Multi-pass membrane protein</topology>
    </subcellularLocation>
</comment>
<dbReference type="GO" id="GO:0080019">
    <property type="term" value="F:alcohol-forming very long-chain fatty acyl-CoA reductase activity"/>
    <property type="evidence" value="ECO:0007669"/>
    <property type="project" value="InterPro"/>
</dbReference>
<keyword evidence="7 10" id="KW-0443">Lipid metabolism</keyword>
<feature type="transmembrane region" description="Helical" evidence="10">
    <location>
        <begin position="347"/>
        <end position="372"/>
    </location>
</feature>
<dbReference type="InterPro" id="IPR026055">
    <property type="entry name" value="FAR"/>
</dbReference>
<dbReference type="FunFam" id="3.40.50.720:FF:000143">
    <property type="entry name" value="Fatty acyl-CoA reductase"/>
    <property type="match status" value="1"/>
</dbReference>
<dbReference type="SUPFAM" id="SSF51735">
    <property type="entry name" value="NAD(P)-binding Rossmann-fold domains"/>
    <property type="match status" value="1"/>
</dbReference>
<protein>
    <recommendedName>
        <fullName evidence="10">Fatty acyl-CoA reductase</fullName>
        <ecNumber evidence="10">1.2.1.84</ecNumber>
    </recommendedName>
</protein>
<evidence type="ECO:0000313" key="14">
    <source>
        <dbReference type="Proteomes" id="UP001168821"/>
    </source>
</evidence>
<keyword evidence="6 10" id="KW-1133">Transmembrane helix</keyword>
<dbReference type="InterPro" id="IPR013120">
    <property type="entry name" value="FAR_NAD-bd"/>
</dbReference>
<feature type="domain" description="Fatty acyl-CoA reductase C-terminal" evidence="11">
    <location>
        <begin position="356"/>
        <end position="448"/>
    </location>
</feature>